<proteinExistence type="predicted"/>
<name>A0A6J5MMA1_9CAUD</name>
<protein>
    <submittedName>
        <fullName evidence="1">Uncharacterized protein</fullName>
    </submittedName>
</protein>
<reference evidence="1" key="1">
    <citation type="submission" date="2020-04" db="EMBL/GenBank/DDBJ databases">
        <authorList>
            <person name="Chiriac C."/>
            <person name="Salcher M."/>
            <person name="Ghai R."/>
            <person name="Kavagutti S V."/>
        </authorList>
    </citation>
    <scope>NUCLEOTIDE SEQUENCE</scope>
</reference>
<dbReference type="EMBL" id="LR796474">
    <property type="protein sequence ID" value="CAB4146777.1"/>
    <property type="molecule type" value="Genomic_DNA"/>
</dbReference>
<organism evidence="1">
    <name type="scientific">uncultured Caudovirales phage</name>
    <dbReference type="NCBI Taxonomy" id="2100421"/>
    <lineage>
        <taxon>Viruses</taxon>
        <taxon>Duplodnaviria</taxon>
        <taxon>Heunggongvirae</taxon>
        <taxon>Uroviricota</taxon>
        <taxon>Caudoviricetes</taxon>
        <taxon>Peduoviridae</taxon>
        <taxon>Maltschvirus</taxon>
        <taxon>Maltschvirus maltsch</taxon>
    </lineage>
</organism>
<accession>A0A6J5MMA1</accession>
<sequence>MTGWRKRTIQEMAQEAGLIGRPIYRDGLEAFAALVRADERDRIYAEQLELPEPRLTGKFSITAGKFKCTGCTGTWTGREDAKHHLCKDYQ</sequence>
<gene>
    <name evidence="1" type="ORF">UFOVP499_30</name>
</gene>
<evidence type="ECO:0000313" key="1">
    <source>
        <dbReference type="EMBL" id="CAB4146777.1"/>
    </source>
</evidence>